<feature type="transmembrane region" description="Helical" evidence="7">
    <location>
        <begin position="153"/>
        <end position="174"/>
    </location>
</feature>
<feature type="transmembrane region" description="Helical" evidence="7">
    <location>
        <begin position="47"/>
        <end position="68"/>
    </location>
</feature>
<keyword evidence="3" id="KW-1003">Cell membrane</keyword>
<feature type="transmembrane region" description="Helical" evidence="7">
    <location>
        <begin position="127"/>
        <end position="146"/>
    </location>
</feature>
<evidence type="ECO:0000256" key="5">
    <source>
        <dbReference type="ARBA" id="ARBA00022989"/>
    </source>
</evidence>
<sequence>MNRPSPRAVLVTAVQYGIGLAALAWLLTQVRFGRLLTLLERLDGITVGLIVLVSVLGFCGRFYTWHVVLNRLQPVSFWDAARTDLIVNFVNQLLPSRLSGRVAAPFVLRSETGLSYSDAVAASGVHTGIYAVLYGLVATIGIAVAATALSTEILLLIALSTGLYLAAGAVVLLGGTNLTLLDYLIATLERPLGRLPRVGDAIVAKIGDAVDFTAASTAAFRALSGSPVVWLGYAAGWTIALALAPAARVWLLLEAFGVSFQPAVLLPLVLVMAYSVTLLPLTPGGIGVTEATATVVFVALGVPNAVIVPVVFVDRFLGVYLPALGGWYPSIHLDLSELSTDTDAGE</sequence>
<evidence type="ECO:0000256" key="3">
    <source>
        <dbReference type="ARBA" id="ARBA00022475"/>
    </source>
</evidence>
<evidence type="ECO:0008006" key="10">
    <source>
        <dbReference type="Google" id="ProtNLM"/>
    </source>
</evidence>
<organism evidence="8 9">
    <name type="scientific">Halostagnicola kamekurae</name>
    <dbReference type="NCBI Taxonomy" id="619731"/>
    <lineage>
        <taxon>Archaea</taxon>
        <taxon>Methanobacteriati</taxon>
        <taxon>Methanobacteriota</taxon>
        <taxon>Stenosarchaea group</taxon>
        <taxon>Halobacteria</taxon>
        <taxon>Halobacteriales</taxon>
        <taxon>Natrialbaceae</taxon>
        <taxon>Halostagnicola</taxon>
    </lineage>
</organism>
<dbReference type="AlphaFoldDB" id="A0A1I6U690"/>
<keyword evidence="6 7" id="KW-0472">Membrane</keyword>
<evidence type="ECO:0000256" key="1">
    <source>
        <dbReference type="ARBA" id="ARBA00004651"/>
    </source>
</evidence>
<reference evidence="9" key="1">
    <citation type="submission" date="2016-10" db="EMBL/GenBank/DDBJ databases">
        <authorList>
            <person name="Varghese N."/>
            <person name="Submissions S."/>
        </authorList>
    </citation>
    <scope>NUCLEOTIDE SEQUENCE [LARGE SCALE GENOMIC DNA]</scope>
    <source>
        <strain evidence="9">DSM 22427</strain>
    </source>
</reference>
<dbReference type="PANTHER" id="PTHR39087">
    <property type="entry name" value="UPF0104 MEMBRANE PROTEIN MJ1595"/>
    <property type="match status" value="1"/>
</dbReference>
<keyword evidence="9" id="KW-1185">Reference proteome</keyword>
<feature type="transmembrane region" description="Helical" evidence="7">
    <location>
        <begin position="6"/>
        <end position="27"/>
    </location>
</feature>
<name>A0A1I6U690_9EURY</name>
<gene>
    <name evidence="8" type="ORF">SAMN04488556_3575</name>
</gene>
<feature type="transmembrane region" description="Helical" evidence="7">
    <location>
        <begin position="230"/>
        <end position="251"/>
    </location>
</feature>
<evidence type="ECO:0000256" key="7">
    <source>
        <dbReference type="SAM" id="Phobius"/>
    </source>
</evidence>
<dbReference type="InterPro" id="IPR022791">
    <property type="entry name" value="L-PG_synthase/AglD"/>
</dbReference>
<dbReference type="GO" id="GO:0005886">
    <property type="term" value="C:plasma membrane"/>
    <property type="evidence" value="ECO:0007669"/>
    <property type="project" value="UniProtKB-SubCell"/>
</dbReference>
<comment type="subcellular location">
    <subcellularLocation>
        <location evidence="1">Cell membrane</location>
        <topology evidence="1">Multi-pass membrane protein</topology>
    </subcellularLocation>
</comment>
<dbReference type="Proteomes" id="UP000199199">
    <property type="component" value="Unassembled WGS sequence"/>
</dbReference>
<dbReference type="Pfam" id="PF03706">
    <property type="entry name" value="LPG_synthase_TM"/>
    <property type="match status" value="1"/>
</dbReference>
<keyword evidence="4 7" id="KW-0812">Transmembrane</keyword>
<proteinExistence type="inferred from homology"/>
<accession>A0A1I6U690</accession>
<dbReference type="OrthoDB" id="242348at2157"/>
<dbReference type="EMBL" id="FOZS01000004">
    <property type="protein sequence ID" value="SFS96777.1"/>
    <property type="molecule type" value="Genomic_DNA"/>
</dbReference>
<feature type="transmembrane region" description="Helical" evidence="7">
    <location>
        <begin position="293"/>
        <end position="313"/>
    </location>
</feature>
<feature type="transmembrane region" description="Helical" evidence="7">
    <location>
        <begin position="263"/>
        <end position="281"/>
    </location>
</feature>
<evidence type="ECO:0000313" key="9">
    <source>
        <dbReference type="Proteomes" id="UP000199199"/>
    </source>
</evidence>
<evidence type="ECO:0000256" key="2">
    <source>
        <dbReference type="ARBA" id="ARBA00011061"/>
    </source>
</evidence>
<evidence type="ECO:0000256" key="4">
    <source>
        <dbReference type="ARBA" id="ARBA00022692"/>
    </source>
</evidence>
<protein>
    <recommendedName>
        <fullName evidence="10">Lysylphosphatidylglycerol synthase TM region</fullName>
    </recommendedName>
</protein>
<dbReference type="NCBIfam" id="TIGR00374">
    <property type="entry name" value="flippase-like domain"/>
    <property type="match status" value="1"/>
</dbReference>
<evidence type="ECO:0000313" key="8">
    <source>
        <dbReference type="EMBL" id="SFS96777.1"/>
    </source>
</evidence>
<comment type="similarity">
    <text evidence="2">Belongs to the UPF0104 family.</text>
</comment>
<dbReference type="PANTHER" id="PTHR39087:SF2">
    <property type="entry name" value="UPF0104 MEMBRANE PROTEIN MJ1595"/>
    <property type="match status" value="1"/>
</dbReference>
<keyword evidence="5 7" id="KW-1133">Transmembrane helix</keyword>
<dbReference type="RefSeq" id="WP_092906597.1">
    <property type="nucleotide sequence ID" value="NZ_FOZS01000004.1"/>
</dbReference>
<evidence type="ECO:0000256" key="6">
    <source>
        <dbReference type="ARBA" id="ARBA00023136"/>
    </source>
</evidence>